<sequence length="96" mass="10818">MPLHLHGRCVCNRLRYTLHLASADAARTTLCHCHSCRRAFGANYGLTAKVPVNAFQYEEGSEPPKRYKQENGVTREFCGACGAFVCEFGMCFTKRR</sequence>
<dbReference type="Gene3D" id="3.90.1590.10">
    <property type="entry name" value="glutathione-dependent formaldehyde- activating enzyme (gfa)"/>
    <property type="match status" value="1"/>
</dbReference>
<keyword evidence="3" id="KW-0862">Zinc</keyword>
<dbReference type="PANTHER" id="PTHR33337:SF40">
    <property type="entry name" value="CENP-V_GFA DOMAIN-CONTAINING PROTEIN-RELATED"/>
    <property type="match status" value="1"/>
</dbReference>
<dbReference type="InParanoid" id="Q2GWW1"/>
<dbReference type="InterPro" id="IPR006913">
    <property type="entry name" value="CENP-V/GFA"/>
</dbReference>
<dbReference type="Pfam" id="PF04828">
    <property type="entry name" value="GFA"/>
    <property type="match status" value="1"/>
</dbReference>
<dbReference type="PANTHER" id="PTHR33337">
    <property type="entry name" value="GFA DOMAIN-CONTAINING PROTEIN"/>
    <property type="match status" value="1"/>
</dbReference>
<dbReference type="Proteomes" id="UP000001056">
    <property type="component" value="Unassembled WGS sequence"/>
</dbReference>
<organism evidence="6 7">
    <name type="scientific">Chaetomium globosum (strain ATCC 6205 / CBS 148.51 / DSM 1962 / NBRC 6347 / NRRL 1970)</name>
    <name type="common">Soil fungus</name>
    <dbReference type="NCBI Taxonomy" id="306901"/>
    <lineage>
        <taxon>Eukaryota</taxon>
        <taxon>Fungi</taxon>
        <taxon>Dikarya</taxon>
        <taxon>Ascomycota</taxon>
        <taxon>Pezizomycotina</taxon>
        <taxon>Sordariomycetes</taxon>
        <taxon>Sordariomycetidae</taxon>
        <taxon>Sordariales</taxon>
        <taxon>Chaetomiaceae</taxon>
        <taxon>Chaetomium</taxon>
    </lineage>
</organism>
<comment type="similarity">
    <text evidence="1">Belongs to the Gfa family.</text>
</comment>
<keyword evidence="2" id="KW-0479">Metal-binding</keyword>
<dbReference type="EMBL" id="CH408033">
    <property type="protein sequence ID" value="EAQ86290.1"/>
    <property type="molecule type" value="Genomic_DNA"/>
</dbReference>
<dbReference type="HOGENOM" id="CLU_2306121_0_0_1"/>
<name>Q2GWW1_CHAGB</name>
<dbReference type="GeneID" id="4393330"/>
<dbReference type="STRING" id="306901.Q2GWW1"/>
<keyword evidence="7" id="KW-1185">Reference proteome</keyword>
<evidence type="ECO:0000256" key="4">
    <source>
        <dbReference type="ARBA" id="ARBA00023239"/>
    </source>
</evidence>
<dbReference type="eggNOG" id="ENOG502S2MN">
    <property type="taxonomic scope" value="Eukaryota"/>
</dbReference>
<keyword evidence="4" id="KW-0456">Lyase</keyword>
<evidence type="ECO:0000313" key="6">
    <source>
        <dbReference type="EMBL" id="EAQ86290.1"/>
    </source>
</evidence>
<dbReference type="GO" id="GO:0046872">
    <property type="term" value="F:metal ion binding"/>
    <property type="evidence" value="ECO:0007669"/>
    <property type="project" value="UniProtKB-KW"/>
</dbReference>
<dbReference type="SUPFAM" id="SSF51316">
    <property type="entry name" value="Mss4-like"/>
    <property type="match status" value="1"/>
</dbReference>
<dbReference type="OrthoDB" id="9985472at2759"/>
<dbReference type="InterPro" id="IPR011057">
    <property type="entry name" value="Mss4-like_sf"/>
</dbReference>
<dbReference type="GO" id="GO:0016846">
    <property type="term" value="F:carbon-sulfur lyase activity"/>
    <property type="evidence" value="ECO:0007669"/>
    <property type="project" value="InterPro"/>
</dbReference>
<evidence type="ECO:0000256" key="3">
    <source>
        <dbReference type="ARBA" id="ARBA00022833"/>
    </source>
</evidence>
<reference evidence="7" key="1">
    <citation type="journal article" date="2015" name="Genome Announc.">
        <title>Draft genome sequence of the cellulolytic fungus Chaetomium globosum.</title>
        <authorList>
            <person name="Cuomo C.A."/>
            <person name="Untereiner W.A."/>
            <person name="Ma L.-J."/>
            <person name="Grabherr M."/>
            <person name="Birren B.W."/>
        </authorList>
    </citation>
    <scope>NUCLEOTIDE SEQUENCE [LARGE SCALE GENOMIC DNA]</scope>
    <source>
        <strain evidence="7">ATCC 6205 / CBS 148.51 / DSM 1962 / NBRC 6347 / NRRL 1970</strain>
    </source>
</reference>
<gene>
    <name evidence="6" type="ORF">CHGG_07543</name>
</gene>
<dbReference type="VEuPathDB" id="FungiDB:CHGG_07543"/>
<protein>
    <recommendedName>
        <fullName evidence="5">CENP-V/GFA domain-containing protein</fullName>
    </recommendedName>
</protein>
<evidence type="ECO:0000313" key="7">
    <source>
        <dbReference type="Proteomes" id="UP000001056"/>
    </source>
</evidence>
<feature type="domain" description="CENP-V/GFA" evidence="5">
    <location>
        <begin position="5"/>
        <end position="96"/>
    </location>
</feature>
<evidence type="ECO:0000259" key="5">
    <source>
        <dbReference type="PROSITE" id="PS51891"/>
    </source>
</evidence>
<proteinExistence type="inferred from homology"/>
<evidence type="ECO:0000256" key="2">
    <source>
        <dbReference type="ARBA" id="ARBA00022723"/>
    </source>
</evidence>
<dbReference type="AlphaFoldDB" id="Q2GWW1"/>
<dbReference type="PROSITE" id="PS51891">
    <property type="entry name" value="CENP_V_GFA"/>
    <property type="match status" value="1"/>
</dbReference>
<evidence type="ECO:0000256" key="1">
    <source>
        <dbReference type="ARBA" id="ARBA00005495"/>
    </source>
</evidence>
<dbReference type="RefSeq" id="XP_001225199.1">
    <property type="nucleotide sequence ID" value="XM_001225198.1"/>
</dbReference>
<accession>Q2GWW1</accession>